<sequence>MIQLLTADQVAEVLVCSPATVRRLAREGKLASIQVGARLVRFTPETVEQYVEASFQAVRA</sequence>
<accession>A0A0F9HRJ3</accession>
<name>A0A0F9HRJ3_9ZZZZ</name>
<dbReference type="Pfam" id="PF12728">
    <property type="entry name" value="HTH_17"/>
    <property type="match status" value="1"/>
</dbReference>
<feature type="domain" description="Helix-turn-helix" evidence="1">
    <location>
        <begin position="4"/>
        <end position="53"/>
    </location>
</feature>
<evidence type="ECO:0000313" key="2">
    <source>
        <dbReference type="EMBL" id="KKM05847.1"/>
    </source>
</evidence>
<dbReference type="EMBL" id="LAZR01016130">
    <property type="protein sequence ID" value="KKM05847.1"/>
    <property type="molecule type" value="Genomic_DNA"/>
</dbReference>
<dbReference type="InterPro" id="IPR010093">
    <property type="entry name" value="SinI_DNA-bd"/>
</dbReference>
<dbReference type="InterPro" id="IPR009061">
    <property type="entry name" value="DNA-bd_dom_put_sf"/>
</dbReference>
<evidence type="ECO:0000259" key="1">
    <source>
        <dbReference type="Pfam" id="PF12728"/>
    </source>
</evidence>
<dbReference type="GO" id="GO:0003677">
    <property type="term" value="F:DNA binding"/>
    <property type="evidence" value="ECO:0007669"/>
    <property type="project" value="InterPro"/>
</dbReference>
<dbReference type="NCBIfam" id="TIGR01764">
    <property type="entry name" value="excise"/>
    <property type="match status" value="1"/>
</dbReference>
<comment type="caution">
    <text evidence="2">The sequence shown here is derived from an EMBL/GenBank/DDBJ whole genome shotgun (WGS) entry which is preliminary data.</text>
</comment>
<gene>
    <name evidence="2" type="ORF">LCGC14_1750010</name>
</gene>
<dbReference type="SUPFAM" id="SSF46955">
    <property type="entry name" value="Putative DNA-binding domain"/>
    <property type="match status" value="1"/>
</dbReference>
<proteinExistence type="predicted"/>
<dbReference type="InterPro" id="IPR041657">
    <property type="entry name" value="HTH_17"/>
</dbReference>
<organism evidence="2">
    <name type="scientific">marine sediment metagenome</name>
    <dbReference type="NCBI Taxonomy" id="412755"/>
    <lineage>
        <taxon>unclassified sequences</taxon>
        <taxon>metagenomes</taxon>
        <taxon>ecological metagenomes</taxon>
    </lineage>
</organism>
<protein>
    <recommendedName>
        <fullName evidence="1">Helix-turn-helix domain-containing protein</fullName>
    </recommendedName>
</protein>
<reference evidence="2" key="1">
    <citation type="journal article" date="2015" name="Nature">
        <title>Complex archaea that bridge the gap between prokaryotes and eukaryotes.</title>
        <authorList>
            <person name="Spang A."/>
            <person name="Saw J.H."/>
            <person name="Jorgensen S.L."/>
            <person name="Zaremba-Niedzwiedzka K."/>
            <person name="Martijn J."/>
            <person name="Lind A.E."/>
            <person name="van Eijk R."/>
            <person name="Schleper C."/>
            <person name="Guy L."/>
            <person name="Ettema T.J."/>
        </authorList>
    </citation>
    <scope>NUCLEOTIDE SEQUENCE</scope>
</reference>
<dbReference type="AlphaFoldDB" id="A0A0F9HRJ3"/>